<evidence type="ECO:0000259" key="3">
    <source>
        <dbReference type="Pfam" id="PF03448"/>
    </source>
</evidence>
<dbReference type="InterPro" id="IPR038076">
    <property type="entry name" value="MgtE_N_sf"/>
</dbReference>
<keyword evidence="2" id="KW-0812">Transmembrane</keyword>
<feature type="region of interest" description="Disordered" evidence="1">
    <location>
        <begin position="113"/>
        <end position="134"/>
    </location>
</feature>
<dbReference type="Pfam" id="PF03448">
    <property type="entry name" value="MgtE_N"/>
    <property type="match status" value="1"/>
</dbReference>
<feature type="compositionally biased region" description="Basic and acidic residues" evidence="1">
    <location>
        <begin position="113"/>
        <end position="122"/>
    </location>
</feature>
<organism evidence="4 5">
    <name type="scientific">Virgibacillus indicus</name>
    <dbReference type="NCBI Taxonomy" id="2024554"/>
    <lineage>
        <taxon>Bacteria</taxon>
        <taxon>Bacillati</taxon>
        <taxon>Bacillota</taxon>
        <taxon>Bacilli</taxon>
        <taxon>Bacillales</taxon>
        <taxon>Bacillaceae</taxon>
        <taxon>Virgibacillus</taxon>
    </lineage>
</organism>
<evidence type="ECO:0000256" key="2">
    <source>
        <dbReference type="SAM" id="Phobius"/>
    </source>
</evidence>
<accession>A0A265NE54</accession>
<evidence type="ECO:0000313" key="5">
    <source>
        <dbReference type="Proteomes" id="UP000216498"/>
    </source>
</evidence>
<dbReference type="Gene3D" id="1.25.60.10">
    <property type="entry name" value="MgtE N-terminal domain-like"/>
    <property type="match status" value="1"/>
</dbReference>
<dbReference type="RefSeq" id="WP_094883915.1">
    <property type="nucleotide sequence ID" value="NZ_NPMS01000001.1"/>
</dbReference>
<dbReference type="SUPFAM" id="SSF158791">
    <property type="entry name" value="MgtE N-terminal domain-like"/>
    <property type="match status" value="1"/>
</dbReference>
<dbReference type="EMBL" id="NPMS01000001">
    <property type="protein sequence ID" value="OZU90318.1"/>
    <property type="molecule type" value="Genomic_DNA"/>
</dbReference>
<feature type="domain" description="Magnesium transporter MgtE intracellular" evidence="3">
    <location>
        <begin position="136"/>
        <end position="189"/>
    </location>
</feature>
<evidence type="ECO:0000256" key="1">
    <source>
        <dbReference type="SAM" id="MobiDB-lite"/>
    </source>
</evidence>
<dbReference type="AlphaFoldDB" id="A0A265NE54"/>
<protein>
    <recommendedName>
        <fullName evidence="3">Magnesium transporter MgtE intracellular domain-containing protein</fullName>
    </recommendedName>
</protein>
<feature type="transmembrane region" description="Helical" evidence="2">
    <location>
        <begin position="15"/>
        <end position="45"/>
    </location>
</feature>
<sequence>MSKDVKTEMKKMNPILWFLFAIVIPVAVALTLTVIIFAVAGVNVIDWAKEKGNNIPVISSLITTPDENKEEQQKERVQETAENKDAEIEQLQQETNDLQATIETLEQEIEKLENRNTSRNEAEGDEAEEPSPLKTISDSFKDMDSEQAAGILQNLDNEMAVSILKEVSNKVRGELLGEMEAEKAAELTQLFISTQH</sequence>
<keyword evidence="2" id="KW-1133">Transmembrane helix</keyword>
<name>A0A265NE54_9BACI</name>
<dbReference type="InterPro" id="IPR006668">
    <property type="entry name" value="Mg_transptr_MgtE_intracell_dom"/>
</dbReference>
<reference evidence="4 5" key="1">
    <citation type="submission" date="2017-08" db="EMBL/GenBank/DDBJ databases">
        <title>Virgibacillus indicus sp. nov. and Virgibacillus profoundi sp. nov, two moderately halophilic bacteria isolated from marine sediment by using the Microfluidic Streak Plate.</title>
        <authorList>
            <person name="Xu B."/>
            <person name="Hu B."/>
            <person name="Wang J."/>
            <person name="Zhu Y."/>
            <person name="Huang L."/>
            <person name="Du W."/>
            <person name="Huang Y."/>
        </authorList>
    </citation>
    <scope>NUCLEOTIDE SEQUENCE [LARGE SCALE GENOMIC DNA]</scope>
    <source>
        <strain evidence="4 5">IO3-P2-C2</strain>
    </source>
</reference>
<gene>
    <name evidence="4" type="ORF">CIL03_04005</name>
</gene>
<keyword evidence="2" id="KW-0472">Membrane</keyword>
<keyword evidence="5" id="KW-1185">Reference proteome</keyword>
<comment type="caution">
    <text evidence="4">The sequence shown here is derived from an EMBL/GenBank/DDBJ whole genome shotgun (WGS) entry which is preliminary data.</text>
</comment>
<dbReference type="Proteomes" id="UP000216498">
    <property type="component" value="Unassembled WGS sequence"/>
</dbReference>
<proteinExistence type="predicted"/>
<evidence type="ECO:0000313" key="4">
    <source>
        <dbReference type="EMBL" id="OZU90318.1"/>
    </source>
</evidence>
<dbReference type="OrthoDB" id="1724615at2"/>